<dbReference type="GO" id="GO:0003677">
    <property type="term" value="F:DNA binding"/>
    <property type="evidence" value="ECO:0007669"/>
    <property type="project" value="UniProtKB-UniRule"/>
</dbReference>
<dbReference type="InterPro" id="IPR009057">
    <property type="entry name" value="Homeodomain-like_sf"/>
</dbReference>
<evidence type="ECO:0000256" key="1">
    <source>
        <dbReference type="ARBA" id="ARBA00022491"/>
    </source>
</evidence>
<name>A0A4S4C1M7_9BACI</name>
<dbReference type="InterPro" id="IPR001647">
    <property type="entry name" value="HTH_TetR"/>
</dbReference>
<keyword evidence="4" id="KW-1185">Reference proteome</keyword>
<dbReference type="PROSITE" id="PS01081">
    <property type="entry name" value="HTH_TETR_1"/>
    <property type="match status" value="1"/>
</dbReference>
<keyword evidence="2" id="KW-0238">DNA-binding</keyword>
<dbReference type="PANTHER" id="PTHR43479">
    <property type="entry name" value="ACREF/ENVCD OPERON REPRESSOR-RELATED"/>
    <property type="match status" value="1"/>
</dbReference>
<protein>
    <submittedName>
        <fullName evidence="3">TetR/AcrR family transcriptional regulator</fullName>
    </submittedName>
</protein>
<dbReference type="PANTHER" id="PTHR43479:SF22">
    <property type="entry name" value="TRANSCRIPTIONAL REGULATOR, TETR FAMILY"/>
    <property type="match status" value="1"/>
</dbReference>
<dbReference type="SUPFAM" id="SSF46689">
    <property type="entry name" value="Homeodomain-like"/>
    <property type="match status" value="1"/>
</dbReference>
<evidence type="ECO:0000313" key="3">
    <source>
        <dbReference type="EMBL" id="THF81562.1"/>
    </source>
</evidence>
<dbReference type="PROSITE" id="PS50977">
    <property type="entry name" value="HTH_TETR_2"/>
    <property type="match status" value="1"/>
</dbReference>
<dbReference type="OrthoDB" id="9812993at2"/>
<evidence type="ECO:0000256" key="2">
    <source>
        <dbReference type="ARBA" id="ARBA00023125"/>
    </source>
</evidence>
<dbReference type="Proteomes" id="UP000310334">
    <property type="component" value="Unassembled WGS sequence"/>
</dbReference>
<sequence length="284" mass="32650">MKEKEKKIIEAGISLFAKKGYSSTSIQEIVDACGISKGAFYLYFKSKEALMLAVFKYQFQSIQERLDSLALDNLSPREIFIAQLEAQLAEIYKNKEFIIMQIREQAIPLNPEIEAFIRKMSQEIGSFYHSSLLAIYGEKAAKYVFDLNMILQGITHAYVKLMMFDKANVDLRKLSTYILNRMDDLVAGYIRSNEEPILTDDFVNQLSELYPEPNKEDVIRHINLAKDRIKHEDTIITLDVLAEEIMLDSPRIPVIQGMLGNIKNEPTLQSITAMIEKFFKLDTK</sequence>
<dbReference type="PRINTS" id="PR00455">
    <property type="entry name" value="HTHTETR"/>
</dbReference>
<dbReference type="Pfam" id="PF00440">
    <property type="entry name" value="TetR_N"/>
    <property type="match status" value="1"/>
</dbReference>
<dbReference type="EMBL" id="SSNT01000004">
    <property type="protein sequence ID" value="THF81562.1"/>
    <property type="molecule type" value="Genomic_DNA"/>
</dbReference>
<dbReference type="InterPro" id="IPR050624">
    <property type="entry name" value="HTH-type_Tx_Regulator"/>
</dbReference>
<evidence type="ECO:0000313" key="4">
    <source>
        <dbReference type="Proteomes" id="UP000310334"/>
    </source>
</evidence>
<reference evidence="3 4" key="1">
    <citation type="submission" date="2019-04" db="EMBL/GenBank/DDBJ databases">
        <title>Bacillus sediminilitoris sp. nov., isolated from a tidal flat sediment on the East China Sea.</title>
        <authorList>
            <person name="Wei Y."/>
            <person name="Mao H."/>
            <person name="Fang J."/>
        </authorList>
    </citation>
    <scope>NUCLEOTIDE SEQUENCE [LARGE SCALE GENOMIC DNA]</scope>
    <source>
        <strain evidence="3 4">DSL-17</strain>
    </source>
</reference>
<accession>A0A4S4C1M7</accession>
<comment type="caution">
    <text evidence="3">The sequence shown here is derived from an EMBL/GenBank/DDBJ whole genome shotgun (WGS) entry which is preliminary data.</text>
</comment>
<dbReference type="InterPro" id="IPR023772">
    <property type="entry name" value="DNA-bd_HTH_TetR-type_CS"/>
</dbReference>
<organism evidence="3 4">
    <name type="scientific">Metabacillus sediminilitoris</name>
    <dbReference type="NCBI Taxonomy" id="2567941"/>
    <lineage>
        <taxon>Bacteria</taxon>
        <taxon>Bacillati</taxon>
        <taxon>Bacillota</taxon>
        <taxon>Bacilli</taxon>
        <taxon>Bacillales</taxon>
        <taxon>Bacillaceae</taxon>
        <taxon>Metabacillus</taxon>
    </lineage>
</organism>
<gene>
    <name evidence="3" type="ORF">E6W99_06575</name>
</gene>
<dbReference type="Gene3D" id="1.10.357.10">
    <property type="entry name" value="Tetracycline Repressor, domain 2"/>
    <property type="match status" value="1"/>
</dbReference>
<dbReference type="RefSeq" id="WP_136352397.1">
    <property type="nucleotide sequence ID" value="NZ_CP046266.1"/>
</dbReference>
<proteinExistence type="predicted"/>
<dbReference type="AlphaFoldDB" id="A0A4S4C1M7"/>
<keyword evidence="1" id="KW-0678">Repressor</keyword>